<evidence type="ECO:0000313" key="3">
    <source>
        <dbReference type="Proteomes" id="UP000218282"/>
    </source>
</evidence>
<gene>
    <name evidence="2" type="ORF">RU86_GL000175</name>
</gene>
<evidence type="ECO:0000313" key="2">
    <source>
        <dbReference type="EMBL" id="PCS08939.1"/>
    </source>
</evidence>
<accession>A0A2A5S609</accession>
<feature type="compositionally biased region" description="Basic and acidic residues" evidence="1">
    <location>
        <begin position="35"/>
        <end position="50"/>
    </location>
</feature>
<sequence>MKKITVLIIILPVFLLAGCSSKIKDNNKNSIKSDSISKTEGSKKENSKSEKVPVITTLNSKAFIKNDNKVAYTLEVTEVKDVTENAKNKLMNDTNYLNFYSANQGKQAVRVTIKITNSSGKVIRAPYLDDVKIKDDAGINNVGGWKDERSTTTEFGSYQLDSELKTKKENYEVQDGDTQVFTSTVLLVTPSKKISFIFISKLFNDKVKFDLPIMN</sequence>
<proteinExistence type="predicted"/>
<protein>
    <submittedName>
        <fullName evidence="2">Uncharacterized protein</fullName>
    </submittedName>
</protein>
<reference evidence="2 3" key="1">
    <citation type="submission" date="2014-12" db="EMBL/GenBank/DDBJ databases">
        <title>Draft genome sequences of 10 type strains of Lactococcus.</title>
        <authorList>
            <person name="Sun Z."/>
            <person name="Zhong Z."/>
            <person name="Liu W."/>
            <person name="Zhang W."/>
            <person name="Zhang H."/>
        </authorList>
    </citation>
    <scope>NUCLEOTIDE SEQUENCE [LARGE SCALE GENOMIC DNA]</scope>
    <source>
        <strain evidence="2 3">DSM 6634</strain>
    </source>
</reference>
<dbReference type="AlphaFoldDB" id="A0A2A5S609"/>
<evidence type="ECO:0000256" key="1">
    <source>
        <dbReference type="SAM" id="MobiDB-lite"/>
    </source>
</evidence>
<organism evidence="2 3">
    <name type="scientific">Pseudolactococcus piscium</name>
    <dbReference type="NCBI Taxonomy" id="1364"/>
    <lineage>
        <taxon>Bacteria</taxon>
        <taxon>Bacillati</taxon>
        <taxon>Bacillota</taxon>
        <taxon>Bacilli</taxon>
        <taxon>Lactobacillales</taxon>
        <taxon>Streptococcaceae</taxon>
        <taxon>Pseudolactococcus</taxon>
    </lineage>
</organism>
<dbReference type="PROSITE" id="PS51257">
    <property type="entry name" value="PROKAR_LIPOPROTEIN"/>
    <property type="match status" value="1"/>
</dbReference>
<dbReference type="RefSeq" id="WP_096813597.1">
    <property type="nucleotide sequence ID" value="NZ_JXJW01000001.1"/>
</dbReference>
<dbReference type="EMBL" id="JXJW01000001">
    <property type="protein sequence ID" value="PCS08939.1"/>
    <property type="molecule type" value="Genomic_DNA"/>
</dbReference>
<name>A0A2A5S609_9LACT</name>
<comment type="caution">
    <text evidence="2">The sequence shown here is derived from an EMBL/GenBank/DDBJ whole genome shotgun (WGS) entry which is preliminary data.</text>
</comment>
<keyword evidence="3" id="KW-1185">Reference proteome</keyword>
<feature type="region of interest" description="Disordered" evidence="1">
    <location>
        <begin position="30"/>
        <end position="50"/>
    </location>
</feature>
<dbReference type="Proteomes" id="UP000218282">
    <property type="component" value="Unassembled WGS sequence"/>
</dbReference>